<name>A0A9W6ZCF8_9STRA</name>
<dbReference type="AlphaFoldDB" id="A0A9W6ZCF8"/>
<dbReference type="EMBL" id="BRXX01000601">
    <property type="protein sequence ID" value="GMH49681.1"/>
    <property type="molecule type" value="Genomic_DNA"/>
</dbReference>
<organism evidence="4 5">
    <name type="scientific">Triparma verrucosa</name>
    <dbReference type="NCBI Taxonomy" id="1606542"/>
    <lineage>
        <taxon>Eukaryota</taxon>
        <taxon>Sar</taxon>
        <taxon>Stramenopiles</taxon>
        <taxon>Ochrophyta</taxon>
        <taxon>Bolidophyceae</taxon>
        <taxon>Parmales</taxon>
        <taxon>Triparmaceae</taxon>
        <taxon>Triparma</taxon>
    </lineage>
</organism>
<evidence type="ECO:0000313" key="4">
    <source>
        <dbReference type="EMBL" id="GMH49681.1"/>
    </source>
</evidence>
<dbReference type="SMART" id="SM00298">
    <property type="entry name" value="CHROMO"/>
    <property type="match status" value="1"/>
</dbReference>
<dbReference type="InterPro" id="IPR000953">
    <property type="entry name" value="Chromo/chromo_shadow_dom"/>
</dbReference>
<feature type="compositionally biased region" description="Basic residues" evidence="2">
    <location>
        <begin position="414"/>
        <end position="429"/>
    </location>
</feature>
<evidence type="ECO:0000259" key="3">
    <source>
        <dbReference type="SMART" id="SM00298"/>
    </source>
</evidence>
<feature type="compositionally biased region" description="Basic and acidic residues" evidence="2">
    <location>
        <begin position="852"/>
        <end position="876"/>
    </location>
</feature>
<feature type="region of interest" description="Disordered" evidence="2">
    <location>
        <begin position="644"/>
        <end position="666"/>
    </location>
</feature>
<proteinExistence type="predicted"/>
<keyword evidence="5" id="KW-1185">Reference proteome</keyword>
<evidence type="ECO:0000313" key="5">
    <source>
        <dbReference type="Proteomes" id="UP001165160"/>
    </source>
</evidence>
<gene>
    <name evidence="4" type="ORF">TrVE_jg5218</name>
</gene>
<feature type="coiled-coil region" evidence="1">
    <location>
        <begin position="204"/>
        <end position="243"/>
    </location>
</feature>
<dbReference type="Proteomes" id="UP001165160">
    <property type="component" value="Unassembled WGS sequence"/>
</dbReference>
<comment type="caution">
    <text evidence="4">The sequence shown here is derived from an EMBL/GenBank/DDBJ whole genome shotgun (WGS) entry which is preliminary data.</text>
</comment>
<dbReference type="Gene3D" id="2.40.50.40">
    <property type="match status" value="1"/>
</dbReference>
<sequence length="876" mass="98807">MPYPLMVQEVPHPGSSVEVWWPTEQKFYSGVTSAEFTADGKLHTKYDIGDECTLDFRGEVWRYSEGGLAFKGVEVDWTNEEDMLLFEGGRAVETSELVGLKIARRKEAVLSRRKTKAYKVFARKIIEIEEDLTAGVYASVMEEVVEEVEPLQTHPFVAELSSDPEDYDAKGNLLRPCGIKGCTFKCSSIDEWRKHKIQAHPTHKSKAEKRKEKMLIQQEEEEAELLRAQEERREKHLKHLEKNRKIPVKVSGFLRPTEVSEGDGRKLHQKQVWEKESDFEKTLAHLEHPRMTKKGLGLYYSNDKKWKIDDLKRELQRLGVEYSPRASRDEYIELLVHGEGGALPDRLCLVQVQRKIKQPIARESREEYLASKEYLEASAKRKRQEEIESEEFGKKMGEVMAASVGVAAVEAVVKPKRSHKKKKKSHKKKGSPENPFVEEFEKPAQFSAKEHEILQNAIDNSKDKSGNIKVHTIDFDRLLSENKAAFHPTRTPRRLSNKAYKLKKTDDEISGKRKVGTAAVTRGGFPFGSEDDKLSSFVPLNTSETSAPASRKGLGDAFAGNLKSDFNPLLQNPPYSEAETHLIHRALGIFNLTPDLVTNPRPMNMSATAKILIDSHPEIFHHNRTVLGLTEKLSSTFKKKYPAYTTHKRSPYPKESRSAKSKSTSPNRIQIGMEDVYQVSKILDRRKQTSKGKKLKHYEYKIEWVGGDVTWEPRENINRELLEEYLRGAGLWKKGGGGGDGGREEGVGVEGGGAEKIMHALTTSNTDDDLRHGLITATRAAETAAETATSTSGFFTKASPPSSPAPPPLSSVLEKVPLPSRSLFVSLPIPPDAVEHFENQSPPELNDEVSSEEIREVGGSRLQEREEREESLENRI</sequence>
<protein>
    <recommendedName>
        <fullName evidence="3">Chromo domain-containing protein</fullName>
    </recommendedName>
</protein>
<feature type="region of interest" description="Disordered" evidence="2">
    <location>
        <begin position="784"/>
        <end position="810"/>
    </location>
</feature>
<feature type="region of interest" description="Disordered" evidence="2">
    <location>
        <begin position="413"/>
        <end position="437"/>
    </location>
</feature>
<dbReference type="InterPro" id="IPR016197">
    <property type="entry name" value="Chromo-like_dom_sf"/>
</dbReference>
<evidence type="ECO:0000256" key="1">
    <source>
        <dbReference type="SAM" id="Coils"/>
    </source>
</evidence>
<accession>A0A9W6ZCF8</accession>
<feature type="region of interest" description="Disordered" evidence="2">
    <location>
        <begin position="833"/>
        <end position="876"/>
    </location>
</feature>
<keyword evidence="1" id="KW-0175">Coiled coil</keyword>
<dbReference type="CDD" id="cd00024">
    <property type="entry name" value="CD_CSD"/>
    <property type="match status" value="1"/>
</dbReference>
<feature type="domain" description="Chromo" evidence="3">
    <location>
        <begin position="676"/>
        <end position="730"/>
    </location>
</feature>
<evidence type="ECO:0000256" key="2">
    <source>
        <dbReference type="SAM" id="MobiDB-lite"/>
    </source>
</evidence>
<dbReference type="SUPFAM" id="SSF54160">
    <property type="entry name" value="Chromo domain-like"/>
    <property type="match status" value="1"/>
</dbReference>
<reference evidence="5" key="1">
    <citation type="journal article" date="2023" name="Commun. Biol.">
        <title>Genome analysis of Parmales, the sister group of diatoms, reveals the evolutionary specialization of diatoms from phago-mixotrophs to photoautotrophs.</title>
        <authorList>
            <person name="Ban H."/>
            <person name="Sato S."/>
            <person name="Yoshikawa S."/>
            <person name="Yamada K."/>
            <person name="Nakamura Y."/>
            <person name="Ichinomiya M."/>
            <person name="Sato N."/>
            <person name="Blanc-Mathieu R."/>
            <person name="Endo H."/>
            <person name="Kuwata A."/>
            <person name="Ogata H."/>
        </authorList>
    </citation>
    <scope>NUCLEOTIDE SEQUENCE [LARGE SCALE GENOMIC DNA]</scope>
    <source>
        <strain evidence="5">NIES 3699</strain>
    </source>
</reference>